<keyword evidence="2" id="KW-1185">Reference proteome</keyword>
<dbReference type="EMBL" id="MF324914">
    <property type="protein sequence ID" value="ASR85565.1"/>
    <property type="molecule type" value="Genomic_DNA"/>
</dbReference>
<protein>
    <submittedName>
        <fullName evidence="1">Uncharacterized protein</fullName>
    </submittedName>
</protein>
<evidence type="ECO:0000313" key="2">
    <source>
        <dbReference type="Proteomes" id="UP000226065"/>
    </source>
</evidence>
<organism evidence="1 2">
    <name type="scientific">Mycobacterium phage Krueger</name>
    <dbReference type="NCBI Taxonomy" id="2015820"/>
    <lineage>
        <taxon>Viruses</taxon>
        <taxon>Duplodnaviria</taxon>
        <taxon>Heunggongvirae</taxon>
        <taxon>Uroviricota</taxon>
        <taxon>Caudoviricetes</taxon>
        <taxon>Weiservirinae</taxon>
        <taxon>Unicornvirus</taxon>
        <taxon>Unicornvirus krueger</taxon>
    </lineage>
</organism>
<name>A0A222ZMC9_9CAUD</name>
<accession>A0A222ZMC9</accession>
<dbReference type="RefSeq" id="YP_009951436.1">
    <property type="nucleotide sequence ID" value="NC_051601.1"/>
</dbReference>
<reference evidence="1 2" key="1">
    <citation type="submission" date="2017-06" db="EMBL/GenBank/DDBJ databases">
        <authorList>
            <person name="Tobias T."/>
            <person name="Darnell A."/>
            <person name="Downs E."/>
            <person name="Draper R."/>
            <person name="Fishman F."/>
            <person name="Harders C."/>
            <person name="Isola J."/>
            <person name="Keiser K."/>
            <person name="Knight T."/>
            <person name="Lindquist A."/>
            <person name="Mozdren S."/>
            <person name="Obiri-Yeboah D."/>
            <person name="Oostindie M."/>
            <person name="Pearce C."/>
            <person name="Pelyhes D."/>
            <person name="Peterson J."/>
            <person name="Smith S."/>
            <person name="Vroom A."/>
            <person name="Stukey J."/>
            <person name="Best A."/>
            <person name="Garlena R.A."/>
            <person name="Russell D.A."/>
            <person name="Pope W.H."/>
            <person name="Jacobs-Sera D."/>
            <person name="Hendrix R.W."/>
            <person name="Hatfull G.F."/>
        </authorList>
    </citation>
    <scope>NUCLEOTIDE SEQUENCE [LARGE SCALE GENOMIC DNA]</scope>
</reference>
<dbReference type="GeneID" id="60322873"/>
<gene>
    <name evidence="1" type="primary">65</name>
    <name evidence="1" type="ORF">SEA_KRUEGER_65</name>
</gene>
<evidence type="ECO:0000313" key="1">
    <source>
        <dbReference type="EMBL" id="ASR85565.1"/>
    </source>
</evidence>
<proteinExistence type="predicted"/>
<dbReference type="KEGG" id="vg:60322873"/>
<sequence>MSGHYMTSRPDGCACHVYPVRDPAEPQLGTWYEAEPNPACWVHFPAPWRIRRLVEAVPTLRHDEPAGQVVVGWVIEQLMSTTFRAPGVHDPAFRTEADYVVVDYYPSGEAAHAAFASRGVPAA</sequence>
<dbReference type="Proteomes" id="UP000226065">
    <property type="component" value="Segment"/>
</dbReference>